<proteinExistence type="predicted"/>
<keyword evidence="1" id="KW-0472">Membrane</keyword>
<dbReference type="Proteomes" id="UP001239019">
    <property type="component" value="Unassembled WGS sequence"/>
</dbReference>
<gene>
    <name evidence="2" type="primary">gspM</name>
    <name evidence="2" type="ORF">RBH19_08315</name>
</gene>
<keyword evidence="1" id="KW-0812">Transmembrane</keyword>
<name>A0ABU0W789_9GAMM</name>
<keyword evidence="1" id="KW-1133">Transmembrane helix</keyword>
<evidence type="ECO:0000256" key="1">
    <source>
        <dbReference type="SAM" id="Phobius"/>
    </source>
</evidence>
<keyword evidence="3" id="KW-1185">Reference proteome</keyword>
<protein>
    <submittedName>
        <fullName evidence="2">Type II secretion system protein GspM</fullName>
    </submittedName>
</protein>
<dbReference type="Pfam" id="PF04612">
    <property type="entry name" value="T2SSM"/>
    <property type="match status" value="1"/>
</dbReference>
<dbReference type="EMBL" id="JAVDDT010000004">
    <property type="protein sequence ID" value="MDQ2069874.1"/>
    <property type="molecule type" value="Genomic_DNA"/>
</dbReference>
<dbReference type="InterPro" id="IPR007690">
    <property type="entry name" value="T2SS_GspM"/>
</dbReference>
<reference evidence="2 3" key="1">
    <citation type="submission" date="2023-08" db="EMBL/GenBank/DDBJ databases">
        <title>Whole-genome sequencing of halo(alkali)philic microorganisms from hypersaline lakes.</title>
        <authorList>
            <person name="Sorokin D.Y."/>
            <person name="Abbas B."/>
            <person name="Merkel A.Y."/>
        </authorList>
    </citation>
    <scope>NUCLEOTIDE SEQUENCE [LARGE SCALE GENOMIC DNA]</scope>
    <source>
        <strain evidence="2 3">AB-CW4</strain>
    </source>
</reference>
<organism evidence="2 3">
    <name type="scientific">Natronospira bacteriovora</name>
    <dbReference type="NCBI Taxonomy" id="3069753"/>
    <lineage>
        <taxon>Bacteria</taxon>
        <taxon>Pseudomonadati</taxon>
        <taxon>Pseudomonadota</taxon>
        <taxon>Gammaproteobacteria</taxon>
        <taxon>Natronospirales</taxon>
        <taxon>Natronospiraceae</taxon>
        <taxon>Natronospira</taxon>
    </lineage>
</organism>
<feature type="transmembrane region" description="Helical" evidence="1">
    <location>
        <begin position="21"/>
        <end position="40"/>
    </location>
</feature>
<dbReference type="RefSeq" id="WP_306728368.1">
    <property type="nucleotide sequence ID" value="NZ_JAVDDT010000004.1"/>
</dbReference>
<sequence length="216" mass="25084">MKDRLYQVRDRIDALSLRERVLIFMAAAAVLAFLWNAVFMEPLNQRRELAQERVGDLRDRIHQTNDSIATIIRAREGDPDARNRERLAALQDELSALDGRLAALTGDLIEPTRMAVMLERILERQQGLELISLRSLEPRPLLRDEEMEGLGNIYRHGVRMELRGEYRDVVRYLKALEALDANLYWGSLQLDMESWPRNRVVLVVHSLSLREDWIGV</sequence>
<comment type="caution">
    <text evidence="2">The sequence shown here is derived from an EMBL/GenBank/DDBJ whole genome shotgun (WGS) entry which is preliminary data.</text>
</comment>
<evidence type="ECO:0000313" key="2">
    <source>
        <dbReference type="EMBL" id="MDQ2069874.1"/>
    </source>
</evidence>
<accession>A0ABU0W789</accession>
<evidence type="ECO:0000313" key="3">
    <source>
        <dbReference type="Proteomes" id="UP001239019"/>
    </source>
</evidence>